<organism evidence="1 2">
    <name type="scientific">Roseofilum acuticapitatum BLCC-M154</name>
    <dbReference type="NCBI Taxonomy" id="3022444"/>
    <lineage>
        <taxon>Bacteria</taxon>
        <taxon>Bacillati</taxon>
        <taxon>Cyanobacteriota</taxon>
        <taxon>Cyanophyceae</taxon>
        <taxon>Desertifilales</taxon>
        <taxon>Desertifilaceae</taxon>
        <taxon>Roseofilum</taxon>
        <taxon>Roseofilum acuticapitatum</taxon>
    </lineage>
</organism>
<protein>
    <submittedName>
        <fullName evidence="1">DUF29 domain-containing protein</fullName>
    </submittedName>
</protein>
<dbReference type="Gene3D" id="1.20.1220.20">
    <property type="entry name" value="Uncharcterised protein PF01724"/>
    <property type="match status" value="1"/>
</dbReference>
<evidence type="ECO:0000313" key="2">
    <source>
        <dbReference type="Proteomes" id="UP001235303"/>
    </source>
</evidence>
<comment type="caution">
    <text evidence="1">The sequence shown here is derived from an EMBL/GenBank/DDBJ whole genome shotgun (WGS) entry which is preliminary data.</text>
</comment>
<reference evidence="1 2" key="1">
    <citation type="submission" date="2023-01" db="EMBL/GenBank/DDBJ databases">
        <title>Novel diversity within Roseofilum (Cyanobacteria; Desertifilaceae) from marine benthic mats with descriptions of four novel species.</title>
        <authorList>
            <person name="Wang Y."/>
            <person name="Berthold D.E."/>
            <person name="Hu J."/>
            <person name="Lefler F.W."/>
            <person name="Laughinghouse H.D. IV."/>
        </authorList>
    </citation>
    <scope>NUCLEOTIDE SEQUENCE [LARGE SCALE GENOMIC DNA]</scope>
    <source>
        <strain evidence="1 2">BLCC-M154</strain>
    </source>
</reference>
<name>A0ABT7AUW9_9CYAN</name>
<dbReference type="Pfam" id="PF01724">
    <property type="entry name" value="DUF29"/>
    <property type="match status" value="1"/>
</dbReference>
<dbReference type="PANTHER" id="PTHR34235:SF3">
    <property type="entry name" value="SLR1203 PROTEIN"/>
    <property type="match status" value="1"/>
</dbReference>
<sequence>MDSQVKIQLSFLYEKDYYLWLETTVAQLQCNDMEAVDLEHLIEELESLGKREKRAISSYLMRLCEHLLKIQYWDAERERCLRGWNTEITNFRIEIAEELDSSPSLKLFLEENFVKQYRNGRKLFLKASELDEGLIPDSPEFTLEEALDENWLP</sequence>
<accession>A0ABT7AUW9</accession>
<keyword evidence="2" id="KW-1185">Reference proteome</keyword>
<gene>
    <name evidence="1" type="ORF">PMG71_11690</name>
</gene>
<dbReference type="RefSeq" id="WP_283753848.1">
    <property type="nucleotide sequence ID" value="NZ_JAQOSP010000080.1"/>
</dbReference>
<proteinExistence type="predicted"/>
<dbReference type="InterPro" id="IPR002636">
    <property type="entry name" value="DUF29"/>
</dbReference>
<dbReference type="Proteomes" id="UP001235303">
    <property type="component" value="Unassembled WGS sequence"/>
</dbReference>
<dbReference type="EMBL" id="JAQOSP010000080">
    <property type="protein sequence ID" value="MDJ1170091.1"/>
    <property type="molecule type" value="Genomic_DNA"/>
</dbReference>
<evidence type="ECO:0000313" key="1">
    <source>
        <dbReference type="EMBL" id="MDJ1170091.1"/>
    </source>
</evidence>
<dbReference type="PANTHER" id="PTHR34235">
    <property type="entry name" value="SLR1203 PROTEIN-RELATED"/>
    <property type="match status" value="1"/>
</dbReference>